<dbReference type="RefSeq" id="WP_115692185.1">
    <property type="nucleotide sequence ID" value="NZ_CP031417.1"/>
</dbReference>
<protein>
    <recommendedName>
        <fullName evidence="4">Methyl-accepting transducer domain-containing protein</fullName>
    </recommendedName>
</protein>
<dbReference type="SUPFAM" id="SSF55785">
    <property type="entry name" value="PYP-like sensor domain (PAS domain)"/>
    <property type="match status" value="1"/>
</dbReference>
<keyword evidence="3" id="KW-0472">Membrane</keyword>
<dbReference type="SMART" id="SM00283">
    <property type="entry name" value="MA"/>
    <property type="match status" value="1"/>
</dbReference>
<dbReference type="Gene3D" id="3.30.450.20">
    <property type="entry name" value="PAS domain"/>
    <property type="match status" value="1"/>
</dbReference>
<dbReference type="EMBL" id="CP031417">
    <property type="protein sequence ID" value="AXK81806.1"/>
    <property type="molecule type" value="Genomic_DNA"/>
</dbReference>
<dbReference type="Proteomes" id="UP000254889">
    <property type="component" value="Chromosome"/>
</dbReference>
<proteinExistence type="predicted"/>
<dbReference type="Gene3D" id="1.10.287.950">
    <property type="entry name" value="Methyl-accepting chemotaxis protein"/>
    <property type="match status" value="1"/>
</dbReference>
<evidence type="ECO:0000313" key="5">
    <source>
        <dbReference type="EMBL" id="AXK81806.1"/>
    </source>
</evidence>
<dbReference type="KEGG" id="ptaw:DW352_15520"/>
<keyword evidence="3" id="KW-1133">Transmembrane helix</keyword>
<feature type="transmembrane region" description="Helical" evidence="3">
    <location>
        <begin position="47"/>
        <end position="65"/>
    </location>
</feature>
<accession>A0A345ZY09</accession>
<reference evidence="5 6" key="1">
    <citation type="submission" date="2018-07" db="EMBL/GenBank/DDBJ databases">
        <authorList>
            <person name="Quirk P.G."/>
            <person name="Krulwich T.A."/>
        </authorList>
    </citation>
    <scope>NUCLEOTIDE SEQUENCE [LARGE SCALE GENOMIC DNA]</scope>
    <source>
        <strain evidence="5 6">CC-BB4</strain>
    </source>
</reference>
<evidence type="ECO:0000256" key="3">
    <source>
        <dbReference type="SAM" id="Phobius"/>
    </source>
</evidence>
<dbReference type="SUPFAM" id="SSF58104">
    <property type="entry name" value="Methyl-accepting chemotaxis protein (MCP) signaling domain"/>
    <property type="match status" value="1"/>
</dbReference>
<evidence type="ECO:0000256" key="1">
    <source>
        <dbReference type="ARBA" id="ARBA00023224"/>
    </source>
</evidence>
<dbReference type="InterPro" id="IPR004089">
    <property type="entry name" value="MCPsignal_dom"/>
</dbReference>
<organism evidence="5 6">
    <name type="scientific">Pseudolabrys taiwanensis</name>
    <dbReference type="NCBI Taxonomy" id="331696"/>
    <lineage>
        <taxon>Bacteria</taxon>
        <taxon>Pseudomonadati</taxon>
        <taxon>Pseudomonadota</taxon>
        <taxon>Alphaproteobacteria</taxon>
        <taxon>Hyphomicrobiales</taxon>
        <taxon>Xanthobacteraceae</taxon>
        <taxon>Pseudolabrys</taxon>
    </lineage>
</organism>
<dbReference type="PROSITE" id="PS50111">
    <property type="entry name" value="CHEMOTAXIS_TRANSDUC_2"/>
    <property type="match status" value="1"/>
</dbReference>
<dbReference type="AlphaFoldDB" id="A0A345ZY09"/>
<feature type="domain" description="Methyl-accepting transducer" evidence="4">
    <location>
        <begin position="221"/>
        <end position="464"/>
    </location>
</feature>
<evidence type="ECO:0000259" key="4">
    <source>
        <dbReference type="PROSITE" id="PS50111"/>
    </source>
</evidence>
<dbReference type="InterPro" id="IPR035965">
    <property type="entry name" value="PAS-like_dom_sf"/>
</dbReference>
<dbReference type="PANTHER" id="PTHR32089">
    <property type="entry name" value="METHYL-ACCEPTING CHEMOTAXIS PROTEIN MCPB"/>
    <property type="match status" value="1"/>
</dbReference>
<name>A0A345ZY09_9HYPH</name>
<dbReference type="GO" id="GO:0007165">
    <property type="term" value="P:signal transduction"/>
    <property type="evidence" value="ECO:0007669"/>
    <property type="project" value="UniProtKB-KW"/>
</dbReference>
<dbReference type="PANTHER" id="PTHR32089:SF112">
    <property type="entry name" value="LYSOZYME-LIKE PROTEIN-RELATED"/>
    <property type="match status" value="1"/>
</dbReference>
<dbReference type="Pfam" id="PF12860">
    <property type="entry name" value="PAS_7"/>
    <property type="match status" value="1"/>
</dbReference>
<keyword evidence="3" id="KW-0812">Transmembrane</keyword>
<sequence length="483" mass="50649">MDQDSPPPAATHDLRLVLAPGGACFAVCLAILSVAAPNFAPSLTDKLLYALALALVAMVLAGLILTRRLRRHNLRIGVALNNMSQGLCMFDRHERLVICNQRYRDMYQLPASVAKPGITRTELLRYRAAQGTFTLDIDAYQRRVSTANAEGKTTTTEVVSNGRRVVIVNRPMPDGGWVATHEDVTERRDAARERAVLQEQAERRATVEQAIAGFRQQVEAHLHSVSDSAVVMRGTAATLLTNSAQTAKGAESAVGASNEASVNVDTAATAADELAKSIGEIGRQLAKATDVVRAAVSEAQGTNAQITALSDAAKKIGDVIKLIRAIAAQTNLLALNATIEAARAGEAGKGFAVVAQEVKSLAVQTAQATEDISALVTSVQNATGGAVAAIGRIAQRMHEIDSYATAVSSSVEEQSVATAEISQSVTNAAEGARVVVNVLDDVAGAASETRASAESVLSASQAVEAAAADLRREIENFLVRVAA</sequence>
<evidence type="ECO:0000256" key="2">
    <source>
        <dbReference type="PROSITE-ProRule" id="PRU00284"/>
    </source>
</evidence>
<keyword evidence="1 2" id="KW-0807">Transducer</keyword>
<dbReference type="OrthoDB" id="8320983at2"/>
<feature type="transmembrane region" description="Helical" evidence="3">
    <location>
        <begin position="16"/>
        <end position="35"/>
    </location>
</feature>
<evidence type="ECO:0000313" key="6">
    <source>
        <dbReference type="Proteomes" id="UP000254889"/>
    </source>
</evidence>
<keyword evidence="6" id="KW-1185">Reference proteome</keyword>
<gene>
    <name evidence="5" type="ORF">DW352_15520</name>
</gene>
<dbReference type="GO" id="GO:0016020">
    <property type="term" value="C:membrane"/>
    <property type="evidence" value="ECO:0007669"/>
    <property type="project" value="InterPro"/>
</dbReference>
<dbReference type="Pfam" id="PF00015">
    <property type="entry name" value="MCPsignal"/>
    <property type="match status" value="1"/>
</dbReference>